<organism evidence="3 4">
    <name type="scientific">Candidatus Roizmanbacteria bacterium RIFCSPLOWO2_01_FULL_35_13</name>
    <dbReference type="NCBI Taxonomy" id="1802055"/>
    <lineage>
        <taxon>Bacteria</taxon>
        <taxon>Candidatus Roizmaniibacteriota</taxon>
    </lineage>
</organism>
<keyword evidence="1" id="KW-0472">Membrane</keyword>
<accession>A0A1F7I705</accession>
<reference evidence="3 4" key="1">
    <citation type="journal article" date="2016" name="Nat. Commun.">
        <title>Thousands of microbial genomes shed light on interconnected biogeochemical processes in an aquifer system.</title>
        <authorList>
            <person name="Anantharaman K."/>
            <person name="Brown C.T."/>
            <person name="Hug L.A."/>
            <person name="Sharon I."/>
            <person name="Castelle C.J."/>
            <person name="Probst A.J."/>
            <person name="Thomas B.C."/>
            <person name="Singh A."/>
            <person name="Wilkins M.J."/>
            <person name="Karaoz U."/>
            <person name="Brodie E.L."/>
            <person name="Williams K.H."/>
            <person name="Hubbard S.S."/>
            <person name="Banfield J.F."/>
        </authorList>
    </citation>
    <scope>NUCLEOTIDE SEQUENCE [LARGE SCALE GENOMIC DNA]</scope>
</reference>
<dbReference type="GO" id="GO:0046872">
    <property type="term" value="F:metal ion binding"/>
    <property type="evidence" value="ECO:0007669"/>
    <property type="project" value="InterPro"/>
</dbReference>
<keyword evidence="1" id="KW-1133">Transmembrane helix</keyword>
<proteinExistence type="predicted"/>
<protein>
    <recommendedName>
        <fullName evidence="2">Purple acid phosphatase N-terminal domain-containing protein</fullName>
    </recommendedName>
</protein>
<evidence type="ECO:0000259" key="2">
    <source>
        <dbReference type="Pfam" id="PF16656"/>
    </source>
</evidence>
<dbReference type="InterPro" id="IPR013783">
    <property type="entry name" value="Ig-like_fold"/>
</dbReference>
<evidence type="ECO:0000313" key="3">
    <source>
        <dbReference type="EMBL" id="OGK39150.1"/>
    </source>
</evidence>
<dbReference type="EMBL" id="MGAF01000056">
    <property type="protein sequence ID" value="OGK39150.1"/>
    <property type="molecule type" value="Genomic_DNA"/>
</dbReference>
<dbReference type="InterPro" id="IPR015914">
    <property type="entry name" value="PAPs_N"/>
</dbReference>
<dbReference type="GO" id="GO:0003993">
    <property type="term" value="F:acid phosphatase activity"/>
    <property type="evidence" value="ECO:0007669"/>
    <property type="project" value="InterPro"/>
</dbReference>
<comment type="caution">
    <text evidence="3">The sequence shown here is derived from an EMBL/GenBank/DDBJ whole genome shotgun (WGS) entry which is preliminary data.</text>
</comment>
<dbReference type="Gene3D" id="2.60.40.380">
    <property type="entry name" value="Purple acid phosphatase-like, N-terminal"/>
    <property type="match status" value="1"/>
</dbReference>
<dbReference type="Gene3D" id="2.60.40.10">
    <property type="entry name" value="Immunoglobulins"/>
    <property type="match status" value="1"/>
</dbReference>
<sequence>MTYSKYFLPNETKIPVPLTIAVVILLIFFLARLFAVKPLPSRANKKNIKDVSIVNLSHNQAGIFWKTDERETGWVVYGLNEKNLNYTVSDERDVQDKKNLFYNHYVILKNLQPDTIYFYKVVSNKQLVESKEGMAFTFRTAANLPVSTNLNPAYGKIIGENGQALDNAIVMVLFDKTYPLATLTKTTGEWLIPLNSVLNKDTLKSQAIQPKDIISIEIVSEETKITKIKTNLANLSPLPQTIIIGKNYDFLNTNDILAANVNKISRTGKIDILFPKEAAVIPGGRPLIKGTAIPGSEIELNIEAAKKYTFKTKADKDGLWTLVVSEALSPGSHTLRIRTKGTNGKDIQLLRKFSIAKSGEQVLAAATPDATLTPTDIPVTEILSPTIFYTPYASQSPTLVLSPPTSGTNIVPFGIASASLIILGLGVLLAF</sequence>
<feature type="domain" description="Purple acid phosphatase N-terminal" evidence="2">
    <location>
        <begin position="52"/>
        <end position="139"/>
    </location>
</feature>
<evidence type="ECO:0000313" key="4">
    <source>
        <dbReference type="Proteomes" id="UP000179270"/>
    </source>
</evidence>
<feature type="transmembrane region" description="Helical" evidence="1">
    <location>
        <begin position="410"/>
        <end position="430"/>
    </location>
</feature>
<dbReference type="SUPFAM" id="SSF49363">
    <property type="entry name" value="Purple acid phosphatase, N-terminal domain"/>
    <property type="match status" value="1"/>
</dbReference>
<evidence type="ECO:0000256" key="1">
    <source>
        <dbReference type="SAM" id="Phobius"/>
    </source>
</evidence>
<keyword evidence="1" id="KW-0812">Transmembrane</keyword>
<gene>
    <name evidence="3" type="ORF">A3A74_03585</name>
</gene>
<dbReference type="Pfam" id="PF16656">
    <property type="entry name" value="Pur_ac_phosph_N"/>
    <property type="match status" value="1"/>
</dbReference>
<feature type="transmembrane region" description="Helical" evidence="1">
    <location>
        <begin position="14"/>
        <end position="35"/>
    </location>
</feature>
<name>A0A1F7I705_9BACT</name>
<dbReference type="STRING" id="1802055.A3A74_03585"/>
<dbReference type="AlphaFoldDB" id="A0A1F7I705"/>
<dbReference type="Proteomes" id="UP000179270">
    <property type="component" value="Unassembled WGS sequence"/>
</dbReference>
<dbReference type="InterPro" id="IPR008963">
    <property type="entry name" value="Purple_acid_Pase-like_N"/>
</dbReference>